<proteinExistence type="predicted"/>
<reference evidence="2 3" key="1">
    <citation type="submission" date="2021-06" db="EMBL/GenBank/DDBJ databases">
        <authorList>
            <person name="Kallberg Y."/>
            <person name="Tangrot J."/>
            <person name="Rosling A."/>
        </authorList>
    </citation>
    <scope>NUCLEOTIDE SEQUENCE [LARGE SCALE GENOMIC DNA]</scope>
    <source>
        <strain evidence="2 3">120-4 pot B 10/14</strain>
    </source>
</reference>
<dbReference type="SUPFAM" id="SSF47095">
    <property type="entry name" value="HMG-box"/>
    <property type="match status" value="1"/>
</dbReference>
<dbReference type="InterPro" id="IPR036910">
    <property type="entry name" value="HMG_box_dom_sf"/>
</dbReference>
<organism evidence="2 3">
    <name type="scientific">Gigaspora margarita</name>
    <dbReference type="NCBI Taxonomy" id="4874"/>
    <lineage>
        <taxon>Eukaryota</taxon>
        <taxon>Fungi</taxon>
        <taxon>Fungi incertae sedis</taxon>
        <taxon>Mucoromycota</taxon>
        <taxon>Glomeromycotina</taxon>
        <taxon>Glomeromycetes</taxon>
        <taxon>Diversisporales</taxon>
        <taxon>Gigasporaceae</taxon>
        <taxon>Gigaspora</taxon>
    </lineage>
</organism>
<dbReference type="EMBL" id="CAJVQB010008005">
    <property type="protein sequence ID" value="CAG8712601.1"/>
    <property type="molecule type" value="Genomic_DNA"/>
</dbReference>
<sequence>MVEPLNHVHSIIEPSALNVSNASESNTAVIDSSSGVQSSAQSSKNKQPDVVAQNKNLTNAEVSKVILKHEEVRFQWEKLIKHMQDHPDYVYQPNRNCNSSTSSSTTTTYSTIIPSDKNVLMTDEAMITAIVESAFAESKSSPPSFRYPVIPNSPFSSFLSPSLSERSSNQSSLQLLALRFLLKALLIHP</sequence>
<protein>
    <submittedName>
        <fullName evidence="2">14830_t:CDS:1</fullName>
    </submittedName>
</protein>
<evidence type="ECO:0000313" key="2">
    <source>
        <dbReference type="EMBL" id="CAG8712601.1"/>
    </source>
</evidence>
<name>A0ABN7V2S4_GIGMA</name>
<dbReference type="Proteomes" id="UP000789901">
    <property type="component" value="Unassembled WGS sequence"/>
</dbReference>
<feature type="compositionally biased region" description="Low complexity" evidence="1">
    <location>
        <begin position="32"/>
        <end position="43"/>
    </location>
</feature>
<gene>
    <name evidence="2" type="ORF">GMARGA_LOCUS12860</name>
</gene>
<comment type="caution">
    <text evidence="2">The sequence shown here is derived from an EMBL/GenBank/DDBJ whole genome shotgun (WGS) entry which is preliminary data.</text>
</comment>
<keyword evidence="3" id="KW-1185">Reference proteome</keyword>
<evidence type="ECO:0000256" key="1">
    <source>
        <dbReference type="SAM" id="MobiDB-lite"/>
    </source>
</evidence>
<feature type="region of interest" description="Disordered" evidence="1">
    <location>
        <begin position="28"/>
        <end position="55"/>
    </location>
</feature>
<accession>A0ABN7V2S4</accession>
<evidence type="ECO:0000313" key="3">
    <source>
        <dbReference type="Proteomes" id="UP000789901"/>
    </source>
</evidence>